<organism evidence="1 2">
    <name type="scientific">Sclerotinia sclerotiorum (strain ATCC 18683 / 1980 / Ss-1)</name>
    <name type="common">White mold</name>
    <name type="synonym">Whetzelinia sclerotiorum</name>
    <dbReference type="NCBI Taxonomy" id="665079"/>
    <lineage>
        <taxon>Eukaryota</taxon>
        <taxon>Fungi</taxon>
        <taxon>Dikarya</taxon>
        <taxon>Ascomycota</taxon>
        <taxon>Pezizomycotina</taxon>
        <taxon>Leotiomycetes</taxon>
        <taxon>Helotiales</taxon>
        <taxon>Sclerotiniaceae</taxon>
        <taxon>Sclerotinia</taxon>
    </lineage>
</organism>
<proteinExistence type="predicted"/>
<evidence type="ECO:0000313" key="2">
    <source>
        <dbReference type="Proteomes" id="UP000001312"/>
    </source>
</evidence>
<dbReference type="RefSeq" id="XP_001592560.1">
    <property type="nucleotide sequence ID" value="XM_001592510.1"/>
</dbReference>
<dbReference type="GeneID" id="5488517"/>
<dbReference type="EMBL" id="CH476628">
    <property type="protein sequence ID" value="EDO04318.1"/>
    <property type="molecule type" value="Genomic_DNA"/>
</dbReference>
<protein>
    <submittedName>
        <fullName evidence="1">Uncharacterized protein</fullName>
    </submittedName>
</protein>
<dbReference type="Proteomes" id="UP000001312">
    <property type="component" value="Unassembled WGS sequence"/>
</dbReference>
<dbReference type="KEGG" id="ssl:SS1G_06801"/>
<dbReference type="InParanoid" id="A7ENA2"/>
<sequence>MEGLDQAVLKACTGPSSDYFDGRVKLLITLANDKLANFYAPWGVHWTSPTSTVVLLVLKTWATTQGFGCDEEEVASHLTATATKMNTSQPLPDRLLCAYVALEPTDTEEESLAELGLLPRKANTK</sequence>
<gene>
    <name evidence="1" type="ORF">SS1G_06801</name>
</gene>
<keyword evidence="2" id="KW-1185">Reference proteome</keyword>
<name>A7ENA2_SCLS1</name>
<accession>A7ENA2</accession>
<reference evidence="2" key="1">
    <citation type="journal article" date="2011" name="PLoS Genet.">
        <title>Genomic analysis of the necrotrophic fungal pathogens Sclerotinia sclerotiorum and Botrytis cinerea.</title>
        <authorList>
            <person name="Amselem J."/>
            <person name="Cuomo C.A."/>
            <person name="van Kan J.A."/>
            <person name="Viaud M."/>
            <person name="Benito E.P."/>
            <person name="Couloux A."/>
            <person name="Coutinho P.M."/>
            <person name="de Vries R.P."/>
            <person name="Dyer P.S."/>
            <person name="Fillinger S."/>
            <person name="Fournier E."/>
            <person name="Gout L."/>
            <person name="Hahn M."/>
            <person name="Kohn L."/>
            <person name="Lapalu N."/>
            <person name="Plummer K.M."/>
            <person name="Pradier J.M."/>
            <person name="Quevillon E."/>
            <person name="Sharon A."/>
            <person name="Simon A."/>
            <person name="ten Have A."/>
            <person name="Tudzynski B."/>
            <person name="Tudzynski P."/>
            <person name="Wincker P."/>
            <person name="Andrew M."/>
            <person name="Anthouard V."/>
            <person name="Beever R.E."/>
            <person name="Beffa R."/>
            <person name="Benoit I."/>
            <person name="Bouzid O."/>
            <person name="Brault B."/>
            <person name="Chen Z."/>
            <person name="Choquer M."/>
            <person name="Collemare J."/>
            <person name="Cotton P."/>
            <person name="Danchin E.G."/>
            <person name="Da Silva C."/>
            <person name="Gautier A."/>
            <person name="Giraud C."/>
            <person name="Giraud T."/>
            <person name="Gonzalez C."/>
            <person name="Grossetete S."/>
            <person name="Guldener U."/>
            <person name="Henrissat B."/>
            <person name="Howlett B.J."/>
            <person name="Kodira C."/>
            <person name="Kretschmer M."/>
            <person name="Lappartient A."/>
            <person name="Leroch M."/>
            <person name="Levis C."/>
            <person name="Mauceli E."/>
            <person name="Neuveglise C."/>
            <person name="Oeser B."/>
            <person name="Pearson M."/>
            <person name="Poulain J."/>
            <person name="Poussereau N."/>
            <person name="Quesneville H."/>
            <person name="Rascle C."/>
            <person name="Schumacher J."/>
            <person name="Segurens B."/>
            <person name="Sexton A."/>
            <person name="Silva E."/>
            <person name="Sirven C."/>
            <person name="Soanes D.M."/>
            <person name="Talbot N.J."/>
            <person name="Templeton M."/>
            <person name="Yandava C."/>
            <person name="Yarden O."/>
            <person name="Zeng Q."/>
            <person name="Rollins J.A."/>
            <person name="Lebrun M.H."/>
            <person name="Dickman M."/>
        </authorList>
    </citation>
    <scope>NUCLEOTIDE SEQUENCE [LARGE SCALE GENOMIC DNA]</scope>
    <source>
        <strain evidence="2">ATCC 18683 / 1980 / Ss-1</strain>
    </source>
</reference>
<dbReference type="AlphaFoldDB" id="A7ENA2"/>
<evidence type="ECO:0000313" key="1">
    <source>
        <dbReference type="EMBL" id="EDO04318.1"/>
    </source>
</evidence>